<dbReference type="AlphaFoldDB" id="A0AAU8A520"/>
<accession>A0AAU8A520</accession>
<dbReference type="GO" id="GO:0006635">
    <property type="term" value="P:fatty acid beta-oxidation"/>
    <property type="evidence" value="ECO:0007669"/>
    <property type="project" value="TreeGrafter"/>
</dbReference>
<protein>
    <submittedName>
        <fullName evidence="1">Enoyl-CoA hydratase/isomerase family protein</fullName>
    </submittedName>
</protein>
<name>A0AAU8A520_9BURK</name>
<proteinExistence type="predicted"/>
<dbReference type="SUPFAM" id="SSF52096">
    <property type="entry name" value="ClpP/crotonase"/>
    <property type="match status" value="1"/>
</dbReference>
<reference evidence="1" key="1">
    <citation type="submission" date="2022-06" db="EMBL/GenBank/DDBJ databases">
        <title>New Polynucleobacter species.</title>
        <authorList>
            <person name="Hahn M.W."/>
        </authorList>
    </citation>
    <scope>NUCLEOTIDE SEQUENCE</scope>
    <source>
        <strain evidence="1">UK-FUSCHL-C3</strain>
    </source>
</reference>
<organism evidence="1">
    <name type="scientific">Polynucleobacter sp. UK-FUSCHL-C3</name>
    <dbReference type="NCBI Taxonomy" id="2955208"/>
    <lineage>
        <taxon>Bacteria</taxon>
        <taxon>Pseudomonadati</taxon>
        <taxon>Pseudomonadota</taxon>
        <taxon>Betaproteobacteria</taxon>
        <taxon>Burkholderiales</taxon>
        <taxon>Burkholderiaceae</taxon>
        <taxon>Polynucleobacter</taxon>
    </lineage>
</organism>
<dbReference type="CDD" id="cd06558">
    <property type="entry name" value="crotonase-like"/>
    <property type="match status" value="1"/>
</dbReference>
<evidence type="ECO:0000313" key="1">
    <source>
        <dbReference type="EMBL" id="XCC58307.1"/>
    </source>
</evidence>
<dbReference type="GO" id="GO:0003824">
    <property type="term" value="F:catalytic activity"/>
    <property type="evidence" value="ECO:0007669"/>
    <property type="project" value="UniProtKB-ARBA"/>
</dbReference>
<dbReference type="InterPro" id="IPR001753">
    <property type="entry name" value="Enoyl-CoA_hydra/iso"/>
</dbReference>
<sequence>MNTIQVEHSGHIKRVTLNRPEKRNAISYELANELLQVSKESELDGTRLLILKGAGQGFCAGFDFSNLDDASAGDLLLHFVRIEQMLQAIAHAPFDTMAFAHGQTIGAGADLLLACRHRVGSEDMRMMFPGARFGLILGSRRLAESVGSDRAQQLIGNPRRIDAHQAKEFGILTAVLEATDWHAYEAQILEHILEIPPDARAMALHACKRDTRAVDLYDLVQSGSVPDIKHRIAEYLAKVQAAKK</sequence>
<dbReference type="Pfam" id="PF00378">
    <property type="entry name" value="ECH_1"/>
    <property type="match status" value="1"/>
</dbReference>
<dbReference type="PANTHER" id="PTHR11941:SF54">
    <property type="entry name" value="ENOYL-COA HYDRATASE, MITOCHONDRIAL"/>
    <property type="match status" value="1"/>
</dbReference>
<gene>
    <name evidence="1" type="ORF">NKE59_03180</name>
</gene>
<dbReference type="Gene3D" id="3.90.226.10">
    <property type="entry name" value="2-enoyl-CoA Hydratase, Chain A, domain 1"/>
    <property type="match status" value="1"/>
</dbReference>
<dbReference type="InterPro" id="IPR029045">
    <property type="entry name" value="ClpP/crotonase-like_dom_sf"/>
</dbReference>
<dbReference type="EMBL" id="CP099959">
    <property type="protein sequence ID" value="XCC58307.1"/>
    <property type="molecule type" value="Genomic_DNA"/>
</dbReference>
<dbReference type="RefSeq" id="WP_353439519.1">
    <property type="nucleotide sequence ID" value="NZ_CP099959.1"/>
</dbReference>
<dbReference type="PANTHER" id="PTHR11941">
    <property type="entry name" value="ENOYL-COA HYDRATASE-RELATED"/>
    <property type="match status" value="1"/>
</dbReference>